<name>A0A9N9CC65_9GLOM</name>
<evidence type="ECO:0000313" key="2">
    <source>
        <dbReference type="EMBL" id="CAG8596004.1"/>
    </source>
</evidence>
<dbReference type="PANTHER" id="PTHR15615">
    <property type="match status" value="1"/>
</dbReference>
<gene>
    <name evidence="2" type="ORF">AGERDE_LOCUS8852</name>
</gene>
<feature type="compositionally biased region" description="Polar residues" evidence="1">
    <location>
        <begin position="16"/>
        <end position="27"/>
    </location>
</feature>
<evidence type="ECO:0000256" key="1">
    <source>
        <dbReference type="SAM" id="MobiDB-lite"/>
    </source>
</evidence>
<proteinExistence type="predicted"/>
<comment type="caution">
    <text evidence="2">The sequence shown here is derived from an EMBL/GenBank/DDBJ whole genome shotgun (WGS) entry which is preliminary data.</text>
</comment>
<dbReference type="Gene3D" id="1.10.472.10">
    <property type="entry name" value="Cyclin-like"/>
    <property type="match status" value="1"/>
</dbReference>
<dbReference type="GO" id="GO:0016538">
    <property type="term" value="F:cyclin-dependent protein serine/threonine kinase regulator activity"/>
    <property type="evidence" value="ECO:0007669"/>
    <property type="project" value="TreeGrafter"/>
</dbReference>
<dbReference type="EMBL" id="CAJVPL010002009">
    <property type="protein sequence ID" value="CAG8596004.1"/>
    <property type="molecule type" value="Genomic_DNA"/>
</dbReference>
<dbReference type="PANTHER" id="PTHR15615:SF27">
    <property type="entry name" value="PHO85 CYCLIN CLG1"/>
    <property type="match status" value="1"/>
</dbReference>
<reference evidence="2" key="1">
    <citation type="submission" date="2021-06" db="EMBL/GenBank/DDBJ databases">
        <authorList>
            <person name="Kallberg Y."/>
            <person name="Tangrot J."/>
            <person name="Rosling A."/>
        </authorList>
    </citation>
    <scope>NUCLEOTIDE SEQUENCE</scope>
    <source>
        <strain evidence="2">MT106</strain>
    </source>
</reference>
<feature type="region of interest" description="Disordered" evidence="1">
    <location>
        <begin position="16"/>
        <end position="35"/>
    </location>
</feature>
<evidence type="ECO:0000313" key="3">
    <source>
        <dbReference type="Proteomes" id="UP000789831"/>
    </source>
</evidence>
<dbReference type="CDD" id="cd20557">
    <property type="entry name" value="CYCLIN_ScPCL1-like"/>
    <property type="match status" value="1"/>
</dbReference>
<dbReference type="GO" id="GO:0019901">
    <property type="term" value="F:protein kinase binding"/>
    <property type="evidence" value="ECO:0007669"/>
    <property type="project" value="InterPro"/>
</dbReference>
<organism evidence="2 3">
    <name type="scientific">Ambispora gerdemannii</name>
    <dbReference type="NCBI Taxonomy" id="144530"/>
    <lineage>
        <taxon>Eukaryota</taxon>
        <taxon>Fungi</taxon>
        <taxon>Fungi incertae sedis</taxon>
        <taxon>Mucoromycota</taxon>
        <taxon>Glomeromycotina</taxon>
        <taxon>Glomeromycetes</taxon>
        <taxon>Archaeosporales</taxon>
        <taxon>Ambisporaceae</taxon>
        <taxon>Ambispora</taxon>
    </lineage>
</organism>
<keyword evidence="3" id="KW-1185">Reference proteome</keyword>
<dbReference type="Proteomes" id="UP000789831">
    <property type="component" value="Unassembled WGS sequence"/>
</dbReference>
<dbReference type="Pfam" id="PF08613">
    <property type="entry name" value="Cyclin"/>
    <property type="match status" value="1"/>
</dbReference>
<dbReference type="OrthoDB" id="244495at2759"/>
<dbReference type="AlphaFoldDB" id="A0A9N9CC65"/>
<dbReference type="InterPro" id="IPR036915">
    <property type="entry name" value="Cyclin-like_sf"/>
</dbReference>
<dbReference type="GO" id="GO:0005634">
    <property type="term" value="C:nucleus"/>
    <property type="evidence" value="ECO:0007669"/>
    <property type="project" value="TreeGrafter"/>
</dbReference>
<dbReference type="SUPFAM" id="SSF47954">
    <property type="entry name" value="Cyclin-like"/>
    <property type="match status" value="1"/>
</dbReference>
<accession>A0A9N9CC65</accession>
<dbReference type="GO" id="GO:0000307">
    <property type="term" value="C:cyclin-dependent protein kinase holoenzyme complex"/>
    <property type="evidence" value="ECO:0007669"/>
    <property type="project" value="TreeGrafter"/>
</dbReference>
<dbReference type="InterPro" id="IPR013922">
    <property type="entry name" value="Cyclin_PHO80-like"/>
</dbReference>
<sequence>MSCYLWFSDINTDQYQSSSSPLTPGGNSSSTIVSSTSSLRPRFSDFRPRDAFKKFCRDVVTATQVSHSVILLSLLYISRMKSNNPAIQGHPGSEYRTFTVALMLANKFLDDNTYTNKTWSEVTNISVREINIMEIEFLGSLNFSLYVSEDQYFDWLQIMDQFVLESEMSLRNSNRDRLTQADCGIAINSSSFGGVNSNINAGVQNNSLATTKLLLQAHLQQQQQYQLEILDQMQNLSAARKLHLQSNFLNARSPAGFAQINSMPFPTTVV</sequence>
<protein>
    <submittedName>
        <fullName evidence="2">11965_t:CDS:1</fullName>
    </submittedName>
</protein>